<feature type="transmembrane region" description="Helical" evidence="1">
    <location>
        <begin position="303"/>
        <end position="324"/>
    </location>
</feature>
<evidence type="ECO:0000313" key="2">
    <source>
        <dbReference type="EMBL" id="TWU45589.1"/>
    </source>
</evidence>
<feature type="transmembrane region" description="Helical" evidence="1">
    <location>
        <begin position="144"/>
        <end position="162"/>
    </location>
</feature>
<feature type="transmembrane region" description="Helical" evidence="1">
    <location>
        <begin position="101"/>
        <end position="124"/>
    </location>
</feature>
<reference evidence="2 3" key="1">
    <citation type="submission" date="2019-02" db="EMBL/GenBank/DDBJ databases">
        <title>Deep-cultivation of Planctomycetes and their phenomic and genomic characterization uncovers novel biology.</title>
        <authorList>
            <person name="Wiegand S."/>
            <person name="Jogler M."/>
            <person name="Boedeker C."/>
            <person name="Pinto D."/>
            <person name="Vollmers J."/>
            <person name="Rivas-Marin E."/>
            <person name="Kohn T."/>
            <person name="Peeters S.H."/>
            <person name="Heuer A."/>
            <person name="Rast P."/>
            <person name="Oberbeckmann S."/>
            <person name="Bunk B."/>
            <person name="Jeske O."/>
            <person name="Meyerdierks A."/>
            <person name="Storesund J.E."/>
            <person name="Kallscheuer N."/>
            <person name="Luecker S."/>
            <person name="Lage O.M."/>
            <person name="Pohl T."/>
            <person name="Merkel B.J."/>
            <person name="Hornburger P."/>
            <person name="Mueller R.-W."/>
            <person name="Bruemmer F."/>
            <person name="Labrenz M."/>
            <person name="Spormann A.M."/>
            <person name="Op Den Camp H."/>
            <person name="Overmann J."/>
            <person name="Amann R."/>
            <person name="Jetten M.S.M."/>
            <person name="Mascher T."/>
            <person name="Medema M.H."/>
            <person name="Devos D.P."/>
            <person name="Kaster A.-K."/>
            <person name="Ovreas L."/>
            <person name="Rohde M."/>
            <person name="Galperin M.Y."/>
            <person name="Jogler C."/>
        </authorList>
    </citation>
    <scope>NUCLEOTIDE SEQUENCE [LARGE SCALE GENOMIC DNA]</scope>
    <source>
        <strain evidence="2 3">Q31b</strain>
    </source>
</reference>
<sequence>MATNLPHYVASAKPVPQEGRMPWFKSTAQTYAGIMLWFVFWDNVPASGAATAGGVLGHGLAIALLGVVIAALVCHFCCYLAPGLMGMKTGLSLAVVGTSTYGVRGGFIMPGFFMGILQFGWLAVNAYFSAMLVASFAGHDGGSAVHMGIAIAWALLAVFVGLKGIAYVAKVATYLPLIPLVILLVLFAKTFSGIGSFEPSMLGVTADLNVSSLDLMFILIANVVGFFATAGAAGVDIASSNPTKKDVHLGGLVGVAGVTIFTGCLALLIVAGTYGSGMIAGGETPLEPTKLMESIMGTGTGKVFMLLLALAAFPPACFSSFIAAESLKNTLPSVNPFVSCGIGAACAIGLVLSGQAGNAAGVFGFIGASFGPICGAMTADYLLAGKQWPGPRAGFNPAGWISWACGFVVGVWPTLAPRLGIDFAMPCPPVAAIIVGFVLYLVLAKIGMTTKILSMPSAPQ</sequence>
<evidence type="ECO:0000313" key="3">
    <source>
        <dbReference type="Proteomes" id="UP000315471"/>
    </source>
</evidence>
<organism evidence="2 3">
    <name type="scientific">Novipirellula aureliae</name>
    <dbReference type="NCBI Taxonomy" id="2527966"/>
    <lineage>
        <taxon>Bacteria</taxon>
        <taxon>Pseudomonadati</taxon>
        <taxon>Planctomycetota</taxon>
        <taxon>Planctomycetia</taxon>
        <taxon>Pirellulales</taxon>
        <taxon>Pirellulaceae</taxon>
        <taxon>Novipirellula</taxon>
    </lineage>
</organism>
<comment type="caution">
    <text evidence="2">The sequence shown here is derived from an EMBL/GenBank/DDBJ whole genome shotgun (WGS) entry which is preliminary data.</text>
</comment>
<gene>
    <name evidence="2" type="ORF">Q31b_07640</name>
</gene>
<evidence type="ECO:0008006" key="4">
    <source>
        <dbReference type="Google" id="ProtNLM"/>
    </source>
</evidence>
<feature type="transmembrane region" description="Helical" evidence="1">
    <location>
        <begin position="395"/>
        <end position="415"/>
    </location>
</feature>
<feature type="transmembrane region" description="Helical" evidence="1">
    <location>
        <begin position="421"/>
        <end position="443"/>
    </location>
</feature>
<evidence type="ECO:0000256" key="1">
    <source>
        <dbReference type="SAM" id="Phobius"/>
    </source>
</evidence>
<proteinExistence type="predicted"/>
<dbReference type="Gene3D" id="1.10.4160.10">
    <property type="entry name" value="Hydantoin permease"/>
    <property type="match status" value="1"/>
</dbReference>
<dbReference type="Proteomes" id="UP000315471">
    <property type="component" value="Unassembled WGS sequence"/>
</dbReference>
<feature type="transmembrane region" description="Helical" evidence="1">
    <location>
        <begin position="247"/>
        <end position="271"/>
    </location>
</feature>
<feature type="transmembrane region" description="Helical" evidence="1">
    <location>
        <begin position="336"/>
        <end position="356"/>
    </location>
</feature>
<name>A0A5C6EEE1_9BACT</name>
<feature type="transmembrane region" description="Helical" evidence="1">
    <location>
        <begin position="362"/>
        <end position="383"/>
    </location>
</feature>
<feature type="transmembrane region" description="Helical" evidence="1">
    <location>
        <begin position="174"/>
        <end position="195"/>
    </location>
</feature>
<keyword evidence="1" id="KW-1133">Transmembrane helix</keyword>
<dbReference type="EMBL" id="SJPY01000001">
    <property type="protein sequence ID" value="TWU45589.1"/>
    <property type="molecule type" value="Genomic_DNA"/>
</dbReference>
<feature type="transmembrane region" description="Helical" evidence="1">
    <location>
        <begin position="60"/>
        <end position="81"/>
    </location>
</feature>
<keyword evidence="3" id="KW-1185">Reference proteome</keyword>
<keyword evidence="1" id="KW-0472">Membrane</keyword>
<accession>A0A5C6EEE1</accession>
<dbReference type="RefSeq" id="WP_146598259.1">
    <property type="nucleotide sequence ID" value="NZ_SJPY01000001.1"/>
</dbReference>
<keyword evidence="1" id="KW-0812">Transmembrane</keyword>
<protein>
    <recommendedName>
        <fullName evidence="4">Cytosine permease</fullName>
    </recommendedName>
</protein>
<dbReference type="OrthoDB" id="9787279at2"/>
<dbReference type="AlphaFoldDB" id="A0A5C6EEE1"/>
<feature type="transmembrane region" description="Helical" evidence="1">
    <location>
        <begin position="215"/>
        <end position="235"/>
    </location>
</feature>